<keyword evidence="3" id="KW-1185">Reference proteome</keyword>
<organism evidence="2 3">
    <name type="scientific">Rubroshorea leprosula</name>
    <dbReference type="NCBI Taxonomy" id="152421"/>
    <lineage>
        <taxon>Eukaryota</taxon>
        <taxon>Viridiplantae</taxon>
        <taxon>Streptophyta</taxon>
        <taxon>Embryophyta</taxon>
        <taxon>Tracheophyta</taxon>
        <taxon>Spermatophyta</taxon>
        <taxon>Magnoliopsida</taxon>
        <taxon>eudicotyledons</taxon>
        <taxon>Gunneridae</taxon>
        <taxon>Pentapetalae</taxon>
        <taxon>rosids</taxon>
        <taxon>malvids</taxon>
        <taxon>Malvales</taxon>
        <taxon>Dipterocarpaceae</taxon>
        <taxon>Rubroshorea</taxon>
    </lineage>
</organism>
<dbReference type="Proteomes" id="UP001054252">
    <property type="component" value="Unassembled WGS sequence"/>
</dbReference>
<dbReference type="EMBL" id="BPVZ01000021">
    <property type="protein sequence ID" value="GKV04276.1"/>
    <property type="molecule type" value="Genomic_DNA"/>
</dbReference>
<evidence type="ECO:0000313" key="3">
    <source>
        <dbReference type="Proteomes" id="UP001054252"/>
    </source>
</evidence>
<sequence>MRKSYGKNPCFIAIAVLLAVGLLILILALTVFKAKKPVTTINSVHLGHLDVGLDFPRLGVSLNVTLDVDLSVKNPNKVGFKYKNSSAELNYRGKLVGEVPIPAGEISPDETVGMNLTVTVMADRLLSDSSQLFSDVLSGVLPINTLTRISGKVKLLNLFKIKVISTTSCDVTIFTSNRTIADQDCKYKTQL</sequence>
<dbReference type="InterPro" id="IPR055301">
    <property type="entry name" value="Lea14-like_2"/>
</dbReference>
<dbReference type="Pfam" id="PF03168">
    <property type="entry name" value="LEA_2"/>
    <property type="match status" value="1"/>
</dbReference>
<accession>A0AAV5J061</accession>
<feature type="domain" description="Late embryogenesis abundant protein LEA-2 subgroup" evidence="1">
    <location>
        <begin position="70"/>
        <end position="162"/>
    </location>
</feature>
<gene>
    <name evidence="2" type="ORF">SLEP1_g16452</name>
</gene>
<dbReference type="AlphaFoldDB" id="A0AAV5J061"/>
<reference evidence="2 3" key="1">
    <citation type="journal article" date="2021" name="Commun. Biol.">
        <title>The genome of Shorea leprosula (Dipterocarpaceae) highlights the ecological relevance of drought in aseasonal tropical rainforests.</title>
        <authorList>
            <person name="Ng K.K.S."/>
            <person name="Kobayashi M.J."/>
            <person name="Fawcett J.A."/>
            <person name="Hatakeyama M."/>
            <person name="Paape T."/>
            <person name="Ng C.H."/>
            <person name="Ang C.C."/>
            <person name="Tnah L.H."/>
            <person name="Lee C.T."/>
            <person name="Nishiyama T."/>
            <person name="Sese J."/>
            <person name="O'Brien M.J."/>
            <person name="Copetti D."/>
            <person name="Mohd Noor M.I."/>
            <person name="Ong R.C."/>
            <person name="Putra M."/>
            <person name="Sireger I.Z."/>
            <person name="Indrioko S."/>
            <person name="Kosugi Y."/>
            <person name="Izuno A."/>
            <person name="Isagi Y."/>
            <person name="Lee S.L."/>
            <person name="Shimizu K.K."/>
        </authorList>
    </citation>
    <scope>NUCLEOTIDE SEQUENCE [LARGE SCALE GENOMIC DNA]</scope>
    <source>
        <strain evidence="2">214</strain>
    </source>
</reference>
<protein>
    <recommendedName>
        <fullName evidence="1">Late embryogenesis abundant protein LEA-2 subgroup domain-containing protein</fullName>
    </recommendedName>
</protein>
<evidence type="ECO:0000259" key="1">
    <source>
        <dbReference type="Pfam" id="PF03168"/>
    </source>
</evidence>
<evidence type="ECO:0000313" key="2">
    <source>
        <dbReference type="EMBL" id="GKV04276.1"/>
    </source>
</evidence>
<name>A0AAV5J061_9ROSI</name>
<dbReference type="PANTHER" id="PTHR31852">
    <property type="entry name" value="LATE EMBRYOGENESIS ABUNDANT (LEA) HYDROXYPROLINE-RICH GLYCOPROTEIN FAMILY"/>
    <property type="match status" value="1"/>
</dbReference>
<dbReference type="Gene3D" id="2.60.40.1820">
    <property type="match status" value="1"/>
</dbReference>
<proteinExistence type="predicted"/>
<dbReference type="InterPro" id="IPR004864">
    <property type="entry name" value="LEA_2"/>
</dbReference>
<comment type="caution">
    <text evidence="2">The sequence shown here is derived from an EMBL/GenBank/DDBJ whole genome shotgun (WGS) entry which is preliminary data.</text>
</comment>
<dbReference type="SUPFAM" id="SSF117070">
    <property type="entry name" value="LEA14-like"/>
    <property type="match status" value="1"/>
</dbReference>